<sequence>MILTLLFVTAVLAAVAVQQAVSFQSRSLRPVPVRVQSRRR</sequence>
<keyword evidence="2" id="KW-1185">Reference proteome</keyword>
<dbReference type="RefSeq" id="WP_013615673.1">
    <property type="nucleotide sequence ID" value="NC_015161.1"/>
</dbReference>
<reference evidence="1 2" key="2">
    <citation type="journal article" date="2012" name="Stand. Genomic Sci.">
        <title>Complete genome sequence of the orange-red pigmented, radioresistant Deinococcus proteolyticus type strain (MRP(T)).</title>
        <authorList>
            <person name="Copeland A."/>
            <person name="Zeytun A."/>
            <person name="Yassawong M."/>
            <person name="Nolan M."/>
            <person name="Lucas S."/>
            <person name="Hammon N."/>
            <person name="Deshpande S."/>
            <person name="Cheng J.F."/>
            <person name="Han C."/>
            <person name="Tapia R."/>
            <person name="Goodwin L.A."/>
            <person name="Pitluck S."/>
            <person name="Mavromatis K."/>
            <person name="Liolios K."/>
            <person name="Pagani I."/>
            <person name="Ivanova N."/>
            <person name="Mikhailova N."/>
            <person name="Pati A."/>
            <person name="Chen A."/>
            <person name="Palaniappan K."/>
            <person name="Land M."/>
            <person name="Hauser L."/>
            <person name="Jeffries C.D."/>
            <person name="Brambilla E.M."/>
            <person name="Rohde M."/>
            <person name="Sikorski J."/>
            <person name="Pukall R."/>
            <person name="Goker M."/>
            <person name="Detter J.C."/>
            <person name="Woyke T."/>
            <person name="Bristow J."/>
            <person name="Eisen J.A."/>
            <person name="Markowitz V."/>
            <person name="Hugenholtz P."/>
            <person name="Kyrpides N.C."/>
            <person name="Klenk H.P."/>
            <person name="Lapidus A."/>
        </authorList>
    </citation>
    <scope>NUCLEOTIDE SEQUENCE [LARGE SCALE GENOMIC DNA]</scope>
    <source>
        <strain evidence="2">ATCC 35074 / DSM 20540 / JCM 6276 / NBRC 101906 / NCIMB 13154 / VKM Ac-1939 / CCM 2703 / MRP</strain>
    </source>
</reference>
<proteinExistence type="predicted"/>
<dbReference type="HOGENOM" id="CLU_3288404_0_0_0"/>
<reference evidence="2" key="1">
    <citation type="submission" date="2011-02" db="EMBL/GenBank/DDBJ databases">
        <title>The complete sequence of chromosome of Deinococcus proteolyticus DSM 20540.</title>
        <authorList>
            <consortium name="US DOE Joint Genome Institute (JGI-PGF)"/>
            <person name="Lucas S."/>
            <person name="Copeland A."/>
            <person name="Lapidus A."/>
            <person name="Bruce D."/>
            <person name="Goodwin L."/>
            <person name="Pitluck S."/>
            <person name="Kyrpides N."/>
            <person name="Mavromatis K."/>
            <person name="Pagani I."/>
            <person name="Ivanova N."/>
            <person name="Ovchinnikova G."/>
            <person name="Zeytun A."/>
            <person name="Detter J.C."/>
            <person name="Han C."/>
            <person name="Land M."/>
            <person name="Hauser L."/>
            <person name="Markowitz V."/>
            <person name="Cheng J.-F."/>
            <person name="Hugenholtz P."/>
            <person name="Woyke T."/>
            <person name="Wu D."/>
            <person name="Pukall R."/>
            <person name="Steenblock K."/>
            <person name="Brambilla E."/>
            <person name="Klenk H.-P."/>
            <person name="Eisen J.A."/>
        </authorList>
    </citation>
    <scope>NUCLEOTIDE SEQUENCE [LARGE SCALE GENOMIC DNA]</scope>
    <source>
        <strain evidence="2">ATCC 35074 / DSM 20540 / JCM 6276 / NBRC 101906 / NCIMB 13154 / VKM Ac-1939 / CCM 2703 / MRP</strain>
    </source>
</reference>
<evidence type="ECO:0000313" key="1">
    <source>
        <dbReference type="EMBL" id="ADY27065.1"/>
    </source>
</evidence>
<dbReference type="STRING" id="693977.Deipr_1933"/>
<evidence type="ECO:0000313" key="2">
    <source>
        <dbReference type="Proteomes" id="UP000007718"/>
    </source>
</evidence>
<name>F0RMC8_DEIPM</name>
<gene>
    <name evidence="1" type="ordered locus">Deipr_1933</name>
</gene>
<protein>
    <submittedName>
        <fullName evidence="1">Uncharacterized protein</fullName>
    </submittedName>
</protein>
<dbReference type="KEGG" id="dpt:Deipr_1933"/>
<dbReference type="EMBL" id="CP002536">
    <property type="protein sequence ID" value="ADY27065.1"/>
    <property type="molecule type" value="Genomic_DNA"/>
</dbReference>
<accession>F0RMC8</accession>
<dbReference type="AlphaFoldDB" id="F0RMC8"/>
<dbReference type="Proteomes" id="UP000007718">
    <property type="component" value="Chromosome"/>
</dbReference>
<organism evidence="1 2">
    <name type="scientific">Deinococcus proteolyticus (strain ATCC 35074 / DSM 20540 / JCM 6276 / NBRC 101906 / NCIMB 13154 / VKM Ac-1939 / CCM 2703 / MRP)</name>
    <dbReference type="NCBI Taxonomy" id="693977"/>
    <lineage>
        <taxon>Bacteria</taxon>
        <taxon>Thermotogati</taxon>
        <taxon>Deinococcota</taxon>
        <taxon>Deinococci</taxon>
        <taxon>Deinococcales</taxon>
        <taxon>Deinococcaceae</taxon>
        <taxon>Deinococcus</taxon>
    </lineage>
</organism>